<dbReference type="InParanoid" id="A0A6L2Q9Q3"/>
<evidence type="ECO:0000313" key="3">
    <source>
        <dbReference type="EMBL" id="GFG39658.1"/>
    </source>
</evidence>
<name>A0A6L2Q9Q3_COPFO</name>
<evidence type="ECO:0000313" key="4">
    <source>
        <dbReference type="Proteomes" id="UP000502823"/>
    </source>
</evidence>
<comment type="caution">
    <text evidence="3">The sequence shown here is derived from an EMBL/GenBank/DDBJ whole genome shotgun (WGS) entry which is preliminary data.</text>
</comment>
<dbReference type="AlphaFoldDB" id="A0A6L2Q9Q3"/>
<keyword evidence="4" id="KW-1185">Reference proteome</keyword>
<dbReference type="EMBL" id="BLKM01000939">
    <property type="protein sequence ID" value="GFG39658.1"/>
    <property type="molecule type" value="Genomic_DNA"/>
</dbReference>
<accession>A0A6L2Q9Q3</accession>
<sequence>MLRQKFEGMTKNLQEENKVLRNLEKSERHKLSISREFTLQQQNTISNLLAVKSMQEYIRNLSTCNEIFHKKLVTCFLLFSGENVTLLEHTKQLEATLADTKRVRLVRLIEEKEKWETDQELIKLSRSQEIEELKLNCEKRVLEAEKEVEGIKAKFHTQYSELAKKLEQIESEKSNEISVVIFQYEERLHKMEERLNATEAESRKIRDRAAADVVLYQKKVLALEQQYNNMIQGKDKSLPSPPPPKSIQSFIPGTSRRKSFQYRVPSNINQSQPSRLPLRSVLKKTSASMSVQSSSHKQNVLPSPGEFNNHGLTGAGEGTNVEYSTAQICAEASSSSPVTVSVSTNVSAGDSNVGTTSSIVRQLQFVTQPPDLDTVTNMPLNSNSNSSTQGKRVKFAAAKKRKLFSSSAQDIL</sequence>
<proteinExistence type="predicted"/>
<gene>
    <name evidence="3" type="ORF">Cfor_02965</name>
</gene>
<dbReference type="OrthoDB" id="8192030at2759"/>
<protein>
    <submittedName>
        <fullName evidence="3">Uncharacterized protein</fullName>
    </submittedName>
</protein>
<evidence type="ECO:0000256" key="2">
    <source>
        <dbReference type="SAM" id="MobiDB-lite"/>
    </source>
</evidence>
<organism evidence="3 4">
    <name type="scientific">Coptotermes formosanus</name>
    <name type="common">Formosan subterranean termite</name>
    <dbReference type="NCBI Taxonomy" id="36987"/>
    <lineage>
        <taxon>Eukaryota</taxon>
        <taxon>Metazoa</taxon>
        <taxon>Ecdysozoa</taxon>
        <taxon>Arthropoda</taxon>
        <taxon>Hexapoda</taxon>
        <taxon>Insecta</taxon>
        <taxon>Pterygota</taxon>
        <taxon>Neoptera</taxon>
        <taxon>Polyneoptera</taxon>
        <taxon>Dictyoptera</taxon>
        <taxon>Blattodea</taxon>
        <taxon>Blattoidea</taxon>
        <taxon>Termitoidae</taxon>
        <taxon>Rhinotermitidae</taxon>
        <taxon>Coptotermes</taxon>
    </lineage>
</organism>
<evidence type="ECO:0000256" key="1">
    <source>
        <dbReference type="SAM" id="Coils"/>
    </source>
</evidence>
<reference evidence="4" key="1">
    <citation type="submission" date="2020-01" db="EMBL/GenBank/DDBJ databases">
        <title>Draft genome sequence of the Termite Coptotermes fromosanus.</title>
        <authorList>
            <person name="Itakura S."/>
            <person name="Yosikawa Y."/>
            <person name="Umezawa K."/>
        </authorList>
    </citation>
    <scope>NUCLEOTIDE SEQUENCE [LARGE SCALE GENOMIC DNA]</scope>
</reference>
<keyword evidence="1" id="KW-0175">Coiled coil</keyword>
<feature type="region of interest" description="Disordered" evidence="2">
    <location>
        <begin position="232"/>
        <end position="251"/>
    </location>
</feature>
<dbReference type="Proteomes" id="UP000502823">
    <property type="component" value="Unassembled WGS sequence"/>
</dbReference>
<feature type="coiled-coil region" evidence="1">
    <location>
        <begin position="127"/>
        <end position="208"/>
    </location>
</feature>